<evidence type="ECO:0000313" key="4">
    <source>
        <dbReference type="EMBL" id="GFJ84458.1"/>
    </source>
</evidence>
<sequence length="514" mass="53285">MTAALPGLSLTAAPRRTEPEPLRTDVAALLGRTRRGPVGVPVRVESWPDAQRVLGPLDGGAATPYALHGFFENGGRTAWVVRVAGPGGTAGAMWTVGEPGGVDWPARAGFRYARYRVAAASPGAWANNTRVSIRFRASSIAGPPALTVRVAPPGEPAETFTGVRPADLVEALAASRLVRLEPDGPPLPPGATSPTGPLSASWEVVLGAGAEQGSDAPPGPDDYRRAVEAMADLPEPALVALPDLAGDLGEPVRTAVVLECLATVAALADRLVVLDVPEDDADAALSWVDDLAAAGDPALLGAAAVYHPRLVVPDPAGGPGAPTRAVPASGHVLGLVARLDAERGAHHTPANAVLLDAVDLAVALPEPRQARLFDAGVNLLRCAPGRGLRVWGGRTLATAPGRRYVAHRRLVHLLVRALRRVADPLVFDVNGPELRLALVRGVTSVLLEAFRSGALAGARAAEAFRVTCDDTTNPPGQDVALVVCDVEVAPATPMEFIRLRLVLGQDRGLEVIEA</sequence>
<evidence type="ECO:0000256" key="2">
    <source>
        <dbReference type="SAM" id="MobiDB-lite"/>
    </source>
</evidence>
<dbReference type="InterPro" id="IPR035089">
    <property type="entry name" value="Phage_sheath_subtilisin"/>
</dbReference>
<comment type="caution">
    <text evidence="4">The sequence shown here is derived from an EMBL/GenBank/DDBJ whole genome shotgun (WGS) entry which is preliminary data.</text>
</comment>
<dbReference type="AlphaFoldDB" id="A0A6V8KPB8"/>
<keyword evidence="5" id="KW-1185">Reference proteome</keyword>
<dbReference type="Proteomes" id="UP000482800">
    <property type="component" value="Unassembled WGS sequence"/>
</dbReference>
<dbReference type="Gene3D" id="3.40.50.11780">
    <property type="match status" value="2"/>
</dbReference>
<gene>
    <name evidence="4" type="ORF">Phou_086380</name>
</gene>
<dbReference type="PANTHER" id="PTHR35861:SF1">
    <property type="entry name" value="PHAGE TAIL SHEATH PROTEIN"/>
    <property type="match status" value="1"/>
</dbReference>
<protein>
    <submittedName>
        <fullName evidence="4">Tail protein</fullName>
    </submittedName>
</protein>
<accession>A0A6V8KPB8</accession>
<proteinExistence type="inferred from homology"/>
<dbReference type="RefSeq" id="WP_173068299.1">
    <property type="nucleotide sequence ID" value="NZ_BAABGO010000077.1"/>
</dbReference>
<comment type="similarity">
    <text evidence="1">Belongs to the myoviridae tail sheath protein family.</text>
</comment>
<feature type="domain" description="Tail sheath protein subtilisin-like" evidence="3">
    <location>
        <begin position="320"/>
        <end position="396"/>
    </location>
</feature>
<reference evidence="4 5" key="1">
    <citation type="submission" date="2020-03" db="EMBL/GenBank/DDBJ databases">
        <title>Whole genome shotgun sequence of Phytohabitans houttuyneae NBRC 108639.</title>
        <authorList>
            <person name="Komaki H."/>
            <person name="Tamura T."/>
        </authorList>
    </citation>
    <scope>NUCLEOTIDE SEQUENCE [LARGE SCALE GENOMIC DNA]</scope>
    <source>
        <strain evidence="4 5">NBRC 108639</strain>
    </source>
</reference>
<evidence type="ECO:0000256" key="1">
    <source>
        <dbReference type="ARBA" id="ARBA00008005"/>
    </source>
</evidence>
<name>A0A6V8KPB8_9ACTN</name>
<organism evidence="4 5">
    <name type="scientific">Phytohabitans houttuyneae</name>
    <dbReference type="NCBI Taxonomy" id="1076126"/>
    <lineage>
        <taxon>Bacteria</taxon>
        <taxon>Bacillati</taxon>
        <taxon>Actinomycetota</taxon>
        <taxon>Actinomycetes</taxon>
        <taxon>Micromonosporales</taxon>
        <taxon>Micromonosporaceae</taxon>
    </lineage>
</organism>
<evidence type="ECO:0000313" key="5">
    <source>
        <dbReference type="Proteomes" id="UP000482800"/>
    </source>
</evidence>
<dbReference type="Pfam" id="PF04984">
    <property type="entry name" value="Phage_sheath_1"/>
    <property type="match status" value="1"/>
</dbReference>
<dbReference type="PANTHER" id="PTHR35861">
    <property type="match status" value="1"/>
</dbReference>
<dbReference type="InterPro" id="IPR052042">
    <property type="entry name" value="Tail_sheath_structural"/>
</dbReference>
<reference evidence="4 5" key="2">
    <citation type="submission" date="2020-03" db="EMBL/GenBank/DDBJ databases">
        <authorList>
            <person name="Ichikawa N."/>
            <person name="Kimura A."/>
            <person name="Kitahashi Y."/>
            <person name="Uohara A."/>
        </authorList>
    </citation>
    <scope>NUCLEOTIDE SEQUENCE [LARGE SCALE GENOMIC DNA]</scope>
    <source>
        <strain evidence="4 5">NBRC 108639</strain>
    </source>
</reference>
<evidence type="ECO:0000259" key="3">
    <source>
        <dbReference type="Pfam" id="PF04984"/>
    </source>
</evidence>
<feature type="region of interest" description="Disordered" evidence="2">
    <location>
        <begin position="1"/>
        <end position="21"/>
    </location>
</feature>
<dbReference type="EMBL" id="BLPF01000003">
    <property type="protein sequence ID" value="GFJ84458.1"/>
    <property type="molecule type" value="Genomic_DNA"/>
</dbReference>